<organism evidence="1 2">
    <name type="scientific">Nonomuraea fuscirosea</name>
    <dbReference type="NCBI Taxonomy" id="1291556"/>
    <lineage>
        <taxon>Bacteria</taxon>
        <taxon>Bacillati</taxon>
        <taxon>Actinomycetota</taxon>
        <taxon>Actinomycetes</taxon>
        <taxon>Streptosporangiales</taxon>
        <taxon>Streptosporangiaceae</taxon>
        <taxon>Nonomuraea</taxon>
    </lineage>
</organism>
<dbReference type="Proteomes" id="UP000238312">
    <property type="component" value="Unassembled WGS sequence"/>
</dbReference>
<evidence type="ECO:0000313" key="2">
    <source>
        <dbReference type="Proteomes" id="UP000238312"/>
    </source>
</evidence>
<proteinExistence type="predicted"/>
<name>A0A2T0LNN2_9ACTN</name>
<accession>A0A2T0LNN2</accession>
<comment type="caution">
    <text evidence="1">The sequence shown here is derived from an EMBL/GenBank/DDBJ whole genome shotgun (WGS) entry which is preliminary data.</text>
</comment>
<protein>
    <submittedName>
        <fullName evidence="1">Uncharacterized protein</fullName>
    </submittedName>
</protein>
<gene>
    <name evidence="1" type="ORF">B0I32_1506</name>
</gene>
<reference evidence="1 2" key="1">
    <citation type="submission" date="2018-03" db="EMBL/GenBank/DDBJ databases">
        <title>Genomic Encyclopedia of Type Strains, Phase III (KMG-III): the genomes of soil and plant-associated and newly described type strains.</title>
        <authorList>
            <person name="Whitman W."/>
        </authorList>
    </citation>
    <scope>NUCLEOTIDE SEQUENCE [LARGE SCALE GENOMIC DNA]</scope>
    <source>
        <strain evidence="1 2">CGMCC 4.7104</strain>
    </source>
</reference>
<keyword evidence="2" id="KW-1185">Reference proteome</keyword>
<evidence type="ECO:0000313" key="1">
    <source>
        <dbReference type="EMBL" id="PRX44793.1"/>
    </source>
</evidence>
<dbReference type="AlphaFoldDB" id="A0A2T0LNN2"/>
<sequence length="93" mass="10557">MCGFRVGCKGVRYPHGRTHYYFPDGFQVGGGVSLTRSQLLALPQDPQRLEAELLRLWNQEHLEAPGPGHSDANEYSDQDMLWIMGERLHTDTT</sequence>
<dbReference type="EMBL" id="PVNG01000050">
    <property type="protein sequence ID" value="PRX44793.1"/>
    <property type="molecule type" value="Genomic_DNA"/>
</dbReference>